<sequence>MTPAQNFLNKQHIPYKTYEYDCTTRHDFGKFAAAALGQDEARVFKTIILQADSHTYVTCVVPVTGLISLKNTARLLKLKSLELTEPETATRITGYVIGGVSPFGQKRRTLTVLDESALKFDEILVSGGRRGFSLGIKPQDLVTSLQAVTGDVLEHPSLD</sequence>
<reference evidence="6" key="2">
    <citation type="submission" date="2021-04" db="EMBL/GenBank/DDBJ databases">
        <authorList>
            <person name="Gilroy R."/>
        </authorList>
    </citation>
    <scope>NUCLEOTIDE SEQUENCE</scope>
    <source>
        <strain evidence="6">687</strain>
    </source>
</reference>
<dbReference type="GO" id="GO:0002161">
    <property type="term" value="F:aminoacyl-tRNA deacylase activity"/>
    <property type="evidence" value="ECO:0007669"/>
    <property type="project" value="InterPro"/>
</dbReference>
<evidence type="ECO:0000313" key="7">
    <source>
        <dbReference type="Proteomes" id="UP000824150"/>
    </source>
</evidence>
<dbReference type="Pfam" id="PF04073">
    <property type="entry name" value="tRNA_edit"/>
    <property type="match status" value="1"/>
</dbReference>
<dbReference type="EC" id="4.2.-.-" evidence="4"/>
<evidence type="ECO:0000256" key="3">
    <source>
        <dbReference type="ARBA" id="ARBA00023239"/>
    </source>
</evidence>
<accession>A0A9E2KNQ0</accession>
<keyword evidence="3 4" id="KW-0456">Lyase</keyword>
<dbReference type="EMBL" id="JAHLFG010000025">
    <property type="protein sequence ID" value="MBU3826272.1"/>
    <property type="molecule type" value="Genomic_DNA"/>
</dbReference>
<gene>
    <name evidence="6" type="primary">ybaK</name>
    <name evidence="6" type="ORF">IAA31_02105</name>
</gene>
<feature type="domain" description="YbaK/aminoacyl-tRNA synthetase-associated" evidence="5">
    <location>
        <begin position="32"/>
        <end position="142"/>
    </location>
</feature>
<dbReference type="Gene3D" id="3.90.960.10">
    <property type="entry name" value="YbaK/aminoacyl-tRNA synthetase-associated domain"/>
    <property type="match status" value="1"/>
</dbReference>
<dbReference type="NCBIfam" id="TIGR00011">
    <property type="entry name" value="YbaK_EbsC"/>
    <property type="match status" value="1"/>
</dbReference>
<dbReference type="Proteomes" id="UP000824150">
    <property type="component" value="Unassembled WGS sequence"/>
</dbReference>
<dbReference type="AlphaFoldDB" id="A0A9E2KNQ0"/>
<dbReference type="GO" id="GO:0006412">
    <property type="term" value="P:translation"/>
    <property type="evidence" value="ECO:0007669"/>
    <property type="project" value="UniProtKB-KW"/>
</dbReference>
<organism evidence="6 7">
    <name type="scientific">Candidatus Anaerobiospirillum merdipullorum</name>
    <dbReference type="NCBI Taxonomy" id="2838450"/>
    <lineage>
        <taxon>Bacteria</taxon>
        <taxon>Pseudomonadati</taxon>
        <taxon>Pseudomonadota</taxon>
        <taxon>Gammaproteobacteria</taxon>
        <taxon>Aeromonadales</taxon>
        <taxon>Succinivibrionaceae</taxon>
        <taxon>Anaerobiospirillum</taxon>
    </lineage>
</organism>
<dbReference type="GO" id="GO:0016829">
    <property type="term" value="F:lyase activity"/>
    <property type="evidence" value="ECO:0007669"/>
    <property type="project" value="UniProtKB-KW"/>
</dbReference>
<dbReference type="InterPro" id="IPR004369">
    <property type="entry name" value="Prolyl-tRNA_editing_YbaK/EbsC"/>
</dbReference>
<evidence type="ECO:0000256" key="4">
    <source>
        <dbReference type="PIRNR" id="PIRNR006181"/>
    </source>
</evidence>
<evidence type="ECO:0000259" key="5">
    <source>
        <dbReference type="Pfam" id="PF04073"/>
    </source>
</evidence>
<dbReference type="PANTHER" id="PTHR30411:SF0">
    <property type="entry name" value="CYS-TRNA(PRO)_CYS-TRNA(CYS) DEACYLASE YBAK"/>
    <property type="match status" value="1"/>
</dbReference>
<comment type="caution">
    <text evidence="6">The sequence shown here is derived from an EMBL/GenBank/DDBJ whole genome shotgun (WGS) entry which is preliminary data.</text>
</comment>
<name>A0A9E2KNQ0_9GAMM</name>
<proteinExistence type="inferred from homology"/>
<comment type="similarity">
    <text evidence="1 4">Belongs to the prolyl-tRNA editing family. YbaK/EbsC subfamily.</text>
</comment>
<dbReference type="SUPFAM" id="SSF55826">
    <property type="entry name" value="YbaK/ProRS associated domain"/>
    <property type="match status" value="1"/>
</dbReference>
<reference evidence="6" key="1">
    <citation type="journal article" date="2021" name="PeerJ">
        <title>Extensive microbial diversity within the chicken gut microbiome revealed by metagenomics and culture.</title>
        <authorList>
            <person name="Gilroy R."/>
            <person name="Ravi A."/>
            <person name="Getino M."/>
            <person name="Pursley I."/>
            <person name="Horton D.L."/>
            <person name="Alikhan N.F."/>
            <person name="Baker D."/>
            <person name="Gharbi K."/>
            <person name="Hall N."/>
            <person name="Watson M."/>
            <person name="Adriaenssens E.M."/>
            <person name="Foster-Nyarko E."/>
            <person name="Jarju S."/>
            <person name="Secka A."/>
            <person name="Antonio M."/>
            <person name="Oren A."/>
            <person name="Chaudhuri R.R."/>
            <person name="La Ragione R."/>
            <person name="Hildebrand F."/>
            <person name="Pallen M.J."/>
        </authorList>
    </citation>
    <scope>NUCLEOTIDE SEQUENCE</scope>
    <source>
        <strain evidence="6">687</strain>
    </source>
</reference>
<evidence type="ECO:0000313" key="6">
    <source>
        <dbReference type="EMBL" id="MBU3826272.1"/>
    </source>
</evidence>
<dbReference type="PIRSF" id="PIRSF006181">
    <property type="entry name" value="EbsC_YbaK"/>
    <property type="match status" value="1"/>
</dbReference>
<dbReference type="CDD" id="cd00002">
    <property type="entry name" value="YbaK_deacylase"/>
    <property type="match status" value="1"/>
</dbReference>
<dbReference type="InterPro" id="IPR007214">
    <property type="entry name" value="YbaK/aa-tRNA-synth-assoc-dom"/>
</dbReference>
<evidence type="ECO:0000256" key="1">
    <source>
        <dbReference type="ARBA" id="ARBA00009798"/>
    </source>
</evidence>
<evidence type="ECO:0000256" key="2">
    <source>
        <dbReference type="ARBA" id="ARBA00022917"/>
    </source>
</evidence>
<keyword evidence="2 4" id="KW-0648">Protein biosynthesis</keyword>
<protein>
    <recommendedName>
        <fullName evidence="4">Cys-tRNA(Pro)/Cys-tRNA(Cys) deacylase</fullName>
        <ecNumber evidence="4">4.2.-.-</ecNumber>
    </recommendedName>
</protein>
<dbReference type="PANTHER" id="PTHR30411">
    <property type="entry name" value="CYTOPLASMIC PROTEIN"/>
    <property type="match status" value="1"/>
</dbReference>
<dbReference type="InterPro" id="IPR036754">
    <property type="entry name" value="YbaK/aa-tRNA-synt-asso_dom_sf"/>
</dbReference>